<reference evidence="1 2" key="1">
    <citation type="submission" date="2013-11" db="EMBL/GenBank/DDBJ databases">
        <title>Opisthorchis viverrini - life in the bile duct.</title>
        <authorList>
            <person name="Young N.D."/>
            <person name="Nagarajan N."/>
            <person name="Lin S.J."/>
            <person name="Korhonen P.K."/>
            <person name="Jex A.R."/>
            <person name="Hall R.S."/>
            <person name="Safavi-Hemami H."/>
            <person name="Kaewkong W."/>
            <person name="Bertrand D."/>
            <person name="Gao S."/>
            <person name="Seet Q."/>
            <person name="Wongkham S."/>
            <person name="Teh B.T."/>
            <person name="Wongkham C."/>
            <person name="Intapan P.M."/>
            <person name="Maleewong W."/>
            <person name="Yang X."/>
            <person name="Hu M."/>
            <person name="Wang Z."/>
            <person name="Hofmann A."/>
            <person name="Sternberg P.W."/>
            <person name="Tan P."/>
            <person name="Wang J."/>
            <person name="Gasser R.B."/>
        </authorList>
    </citation>
    <scope>NUCLEOTIDE SEQUENCE [LARGE SCALE GENOMIC DNA]</scope>
</reference>
<dbReference type="EMBL" id="KL596769">
    <property type="protein sequence ID" value="KER25680.1"/>
    <property type="molecule type" value="Genomic_DNA"/>
</dbReference>
<evidence type="ECO:0000313" key="1">
    <source>
        <dbReference type="EMBL" id="KER25680.1"/>
    </source>
</evidence>
<dbReference type="OrthoDB" id="6142323at2759"/>
<accession>A0A074ZQS6</accession>
<dbReference type="Proteomes" id="UP000054324">
    <property type="component" value="Unassembled WGS sequence"/>
</dbReference>
<keyword evidence="2" id="KW-1185">Reference proteome</keyword>
<dbReference type="GeneID" id="20321094"/>
<gene>
    <name evidence="1" type="ORF">T265_06915</name>
</gene>
<dbReference type="RefSeq" id="XP_009170577.1">
    <property type="nucleotide sequence ID" value="XM_009172313.1"/>
</dbReference>
<protein>
    <submittedName>
        <fullName evidence="1">Uncharacterized protein</fullName>
    </submittedName>
</protein>
<evidence type="ECO:0000313" key="2">
    <source>
        <dbReference type="Proteomes" id="UP000054324"/>
    </source>
</evidence>
<proteinExistence type="predicted"/>
<dbReference type="AlphaFoldDB" id="A0A074ZQS6"/>
<dbReference type="KEGG" id="ovi:T265_06915"/>
<dbReference type="CTD" id="20321094"/>
<sequence length="171" mass="19513">MNSGVFMTFSRLPYCFTDDEIEKKWRNWISLSGSFWKDHHTLTRPEVTRFQLSRCQFAAYEQSKCFTDESGVKAGNAQRLFQLIRAAGPRKPPVSETIKHQNGTTISNKEERLDRFISLLHPTEMKENCLDHSEPFSKLNASPLSVLVLMAAVPMSSDVHQAPMHESPSQL</sequence>
<name>A0A074ZQS6_OPIVI</name>
<organism evidence="1 2">
    <name type="scientific">Opisthorchis viverrini</name>
    <name type="common">Southeast Asian liver fluke</name>
    <dbReference type="NCBI Taxonomy" id="6198"/>
    <lineage>
        <taxon>Eukaryota</taxon>
        <taxon>Metazoa</taxon>
        <taxon>Spiralia</taxon>
        <taxon>Lophotrochozoa</taxon>
        <taxon>Platyhelminthes</taxon>
        <taxon>Trematoda</taxon>
        <taxon>Digenea</taxon>
        <taxon>Opisthorchiida</taxon>
        <taxon>Opisthorchiata</taxon>
        <taxon>Opisthorchiidae</taxon>
        <taxon>Opisthorchis</taxon>
    </lineage>
</organism>